<feature type="non-terminal residue" evidence="1">
    <location>
        <position position="1"/>
    </location>
</feature>
<organism evidence="1 2">
    <name type="scientific">Caerostris extrusa</name>
    <name type="common">Bark spider</name>
    <name type="synonym">Caerostris bankana</name>
    <dbReference type="NCBI Taxonomy" id="172846"/>
    <lineage>
        <taxon>Eukaryota</taxon>
        <taxon>Metazoa</taxon>
        <taxon>Ecdysozoa</taxon>
        <taxon>Arthropoda</taxon>
        <taxon>Chelicerata</taxon>
        <taxon>Arachnida</taxon>
        <taxon>Araneae</taxon>
        <taxon>Araneomorphae</taxon>
        <taxon>Entelegynae</taxon>
        <taxon>Araneoidea</taxon>
        <taxon>Araneidae</taxon>
        <taxon>Caerostris</taxon>
    </lineage>
</organism>
<accession>A0AAV4R2F8</accession>
<reference evidence="1 2" key="1">
    <citation type="submission" date="2021-06" db="EMBL/GenBank/DDBJ databases">
        <title>Caerostris extrusa draft genome.</title>
        <authorList>
            <person name="Kono N."/>
            <person name="Arakawa K."/>
        </authorList>
    </citation>
    <scope>NUCLEOTIDE SEQUENCE [LARGE SCALE GENOMIC DNA]</scope>
</reference>
<evidence type="ECO:0000313" key="1">
    <source>
        <dbReference type="EMBL" id="GIY15655.1"/>
    </source>
</evidence>
<gene>
    <name evidence="1" type="ORF">CEXT_607061</name>
</gene>
<dbReference type="EMBL" id="BPLR01007258">
    <property type="protein sequence ID" value="GIY15655.1"/>
    <property type="molecule type" value="Genomic_DNA"/>
</dbReference>
<dbReference type="AlphaFoldDB" id="A0AAV4R2F8"/>
<protein>
    <submittedName>
        <fullName evidence="1">Uncharacterized protein</fullName>
    </submittedName>
</protein>
<evidence type="ECO:0000313" key="2">
    <source>
        <dbReference type="Proteomes" id="UP001054945"/>
    </source>
</evidence>
<keyword evidence="2" id="KW-1185">Reference proteome</keyword>
<sequence>YRYEMEKLDRYEVEKIGRHEMIDVAYGYRYEWKRLDNMK</sequence>
<comment type="caution">
    <text evidence="1">The sequence shown here is derived from an EMBL/GenBank/DDBJ whole genome shotgun (WGS) entry which is preliminary data.</text>
</comment>
<dbReference type="Proteomes" id="UP001054945">
    <property type="component" value="Unassembled WGS sequence"/>
</dbReference>
<proteinExistence type="predicted"/>
<name>A0AAV4R2F8_CAEEX</name>